<accession>A0A5J5BMM7</accession>
<dbReference type="Pfam" id="PF14009">
    <property type="entry name" value="PADRE"/>
    <property type="match status" value="1"/>
</dbReference>
<keyword evidence="2" id="KW-1185">Reference proteome</keyword>
<organism evidence="1 2">
    <name type="scientific">Nyssa sinensis</name>
    <dbReference type="NCBI Taxonomy" id="561372"/>
    <lineage>
        <taxon>Eukaryota</taxon>
        <taxon>Viridiplantae</taxon>
        <taxon>Streptophyta</taxon>
        <taxon>Embryophyta</taxon>
        <taxon>Tracheophyta</taxon>
        <taxon>Spermatophyta</taxon>
        <taxon>Magnoliopsida</taxon>
        <taxon>eudicotyledons</taxon>
        <taxon>Gunneridae</taxon>
        <taxon>Pentapetalae</taxon>
        <taxon>asterids</taxon>
        <taxon>Cornales</taxon>
        <taxon>Nyssaceae</taxon>
        <taxon>Nyssa</taxon>
    </lineage>
</organism>
<proteinExistence type="predicted"/>
<dbReference type="InterPro" id="IPR025322">
    <property type="entry name" value="PADRE_dom"/>
</dbReference>
<evidence type="ECO:0000313" key="1">
    <source>
        <dbReference type="EMBL" id="KAA8543037.1"/>
    </source>
</evidence>
<evidence type="ECO:0000313" key="2">
    <source>
        <dbReference type="Proteomes" id="UP000325577"/>
    </source>
</evidence>
<dbReference type="AlphaFoldDB" id="A0A5J5BMM7"/>
<dbReference type="EMBL" id="CM018034">
    <property type="protein sequence ID" value="KAA8543037.1"/>
    <property type="molecule type" value="Genomic_DNA"/>
</dbReference>
<protein>
    <submittedName>
        <fullName evidence="1">Uncharacterized protein</fullName>
    </submittedName>
</protein>
<sequence length="203" mass="22575">MLPHLLQFIHRLIHLQSKSLMGNNISHRQPSDATGKVILSDGTVHEYDKPLTAAELMLEYPQQVVVEFQSVASGRRPSPLPADETLEMDKLYLMLPMRRGKPAALSSEEASRLLLRANSVLKSPSLLSSRGFLPLFAQICPAGTIVEHMLVPQRKGNLVERTEDTTAKPELLTDILEGMPEYLSRQLSGSKGWKPGLDTIKEK</sequence>
<reference evidence="1 2" key="1">
    <citation type="submission" date="2019-09" db="EMBL/GenBank/DDBJ databases">
        <title>A chromosome-level genome assembly of the Chinese tupelo Nyssa sinensis.</title>
        <authorList>
            <person name="Yang X."/>
            <person name="Kang M."/>
            <person name="Yang Y."/>
            <person name="Xiong H."/>
            <person name="Wang M."/>
            <person name="Zhang Z."/>
            <person name="Wang Z."/>
            <person name="Wu H."/>
            <person name="Ma T."/>
            <person name="Liu J."/>
            <person name="Xi Z."/>
        </authorList>
    </citation>
    <scope>NUCLEOTIDE SEQUENCE [LARGE SCALE GENOMIC DNA]</scope>
    <source>
        <strain evidence="1">J267</strain>
        <tissue evidence="1">Leaf</tissue>
    </source>
</reference>
<dbReference type="Proteomes" id="UP000325577">
    <property type="component" value="Linkage Group LG11"/>
</dbReference>
<dbReference type="OrthoDB" id="1921976at2759"/>
<dbReference type="PANTHER" id="PTHR33052">
    <property type="entry name" value="DUF4228 DOMAIN PROTEIN-RELATED"/>
    <property type="match status" value="1"/>
</dbReference>
<gene>
    <name evidence="1" type="ORF">F0562_021468</name>
</gene>
<name>A0A5J5BMM7_9ASTE</name>